<feature type="region of interest" description="Disordered" evidence="1">
    <location>
        <begin position="71"/>
        <end position="103"/>
    </location>
</feature>
<evidence type="ECO:0000313" key="2">
    <source>
        <dbReference type="EMBL" id="SEM45515.1"/>
    </source>
</evidence>
<gene>
    <name evidence="2" type="ORF">SAMN04488505_104450</name>
</gene>
<sequence>MACTPLQEGVLPVLELAHKKNATTIMVLQIRYLNEGGNGQVYTSADLSCMQSGVIGVLLPEKQPQKVLAISPAAPQPFTQSHSTRSQSRKRKQLVTTLPAHPS</sequence>
<evidence type="ECO:0000256" key="1">
    <source>
        <dbReference type="SAM" id="MobiDB-lite"/>
    </source>
</evidence>
<keyword evidence="3" id="KW-1185">Reference proteome</keyword>
<dbReference type="STRING" id="573321.SAMN04488505_104450"/>
<reference evidence="2 3" key="1">
    <citation type="submission" date="2016-10" db="EMBL/GenBank/DDBJ databases">
        <authorList>
            <person name="de Groot N.N."/>
        </authorList>
    </citation>
    <scope>NUCLEOTIDE SEQUENCE [LARGE SCALE GENOMIC DNA]</scope>
    <source>
        <strain evidence="2 3">DSM 21039</strain>
    </source>
</reference>
<dbReference type="EMBL" id="FOBB01000004">
    <property type="protein sequence ID" value="SEM45515.1"/>
    <property type="molecule type" value="Genomic_DNA"/>
</dbReference>
<evidence type="ECO:0000313" key="3">
    <source>
        <dbReference type="Proteomes" id="UP000198984"/>
    </source>
</evidence>
<accession>A0A1H7YHQ9</accession>
<feature type="compositionally biased region" description="Polar residues" evidence="1">
    <location>
        <begin position="77"/>
        <end position="86"/>
    </location>
</feature>
<organism evidence="2 3">
    <name type="scientific">Chitinophaga rupis</name>
    <dbReference type="NCBI Taxonomy" id="573321"/>
    <lineage>
        <taxon>Bacteria</taxon>
        <taxon>Pseudomonadati</taxon>
        <taxon>Bacteroidota</taxon>
        <taxon>Chitinophagia</taxon>
        <taxon>Chitinophagales</taxon>
        <taxon>Chitinophagaceae</taxon>
        <taxon>Chitinophaga</taxon>
    </lineage>
</organism>
<protein>
    <submittedName>
        <fullName evidence="2">Uncharacterized protein</fullName>
    </submittedName>
</protein>
<proteinExistence type="predicted"/>
<dbReference type="Proteomes" id="UP000198984">
    <property type="component" value="Unassembled WGS sequence"/>
</dbReference>
<dbReference type="AlphaFoldDB" id="A0A1H7YHQ9"/>
<name>A0A1H7YHQ9_9BACT</name>